<evidence type="ECO:0000313" key="2">
    <source>
        <dbReference type="Proteomes" id="UP000053105"/>
    </source>
</evidence>
<dbReference type="AlphaFoldDB" id="A0A0M9A6G6"/>
<name>A0A0M9A6G6_9HYME</name>
<reference evidence="1 2" key="1">
    <citation type="submission" date="2015-07" db="EMBL/GenBank/DDBJ databases">
        <title>The genome of Melipona quadrifasciata.</title>
        <authorList>
            <person name="Pan H."/>
            <person name="Kapheim K."/>
        </authorList>
    </citation>
    <scope>NUCLEOTIDE SEQUENCE [LARGE SCALE GENOMIC DNA]</scope>
    <source>
        <strain evidence="1">0111107301</strain>
        <tissue evidence="1">Whole body</tissue>
    </source>
</reference>
<gene>
    <name evidence="1" type="ORF">WN51_09760</name>
</gene>
<dbReference type="EMBL" id="KQ435732">
    <property type="protein sequence ID" value="KOX77436.1"/>
    <property type="molecule type" value="Genomic_DNA"/>
</dbReference>
<proteinExistence type="predicted"/>
<dbReference type="Proteomes" id="UP000053105">
    <property type="component" value="Unassembled WGS sequence"/>
</dbReference>
<protein>
    <submittedName>
        <fullName evidence="1">Uncharacterized protein</fullName>
    </submittedName>
</protein>
<evidence type="ECO:0000313" key="1">
    <source>
        <dbReference type="EMBL" id="KOX77436.1"/>
    </source>
</evidence>
<organism evidence="1 2">
    <name type="scientific">Melipona quadrifasciata</name>
    <dbReference type="NCBI Taxonomy" id="166423"/>
    <lineage>
        <taxon>Eukaryota</taxon>
        <taxon>Metazoa</taxon>
        <taxon>Ecdysozoa</taxon>
        <taxon>Arthropoda</taxon>
        <taxon>Hexapoda</taxon>
        <taxon>Insecta</taxon>
        <taxon>Pterygota</taxon>
        <taxon>Neoptera</taxon>
        <taxon>Endopterygota</taxon>
        <taxon>Hymenoptera</taxon>
        <taxon>Apocrita</taxon>
        <taxon>Aculeata</taxon>
        <taxon>Apoidea</taxon>
        <taxon>Anthophila</taxon>
        <taxon>Apidae</taxon>
        <taxon>Melipona</taxon>
    </lineage>
</organism>
<dbReference type="OrthoDB" id="7635148at2759"/>
<sequence>MLLIEEIVQVKPMFKCYPMPAVRKYRRDTSEVSCCLKYVIFGFNVMFWQHISHVLNFVALCQTRNEEPINK</sequence>
<accession>A0A0M9A6G6</accession>
<dbReference type="STRING" id="166423.A0A0M9A6G6"/>
<keyword evidence="2" id="KW-1185">Reference proteome</keyword>